<organism evidence="2">
    <name type="scientific">Tetraselmis sp. GSL018</name>
    <dbReference type="NCBI Taxonomy" id="582737"/>
    <lineage>
        <taxon>Eukaryota</taxon>
        <taxon>Viridiplantae</taxon>
        <taxon>Chlorophyta</taxon>
        <taxon>core chlorophytes</taxon>
        <taxon>Chlorodendrophyceae</taxon>
        <taxon>Chlorodendrales</taxon>
        <taxon>Chlorodendraceae</taxon>
        <taxon>Tetraselmis</taxon>
    </lineage>
</organism>
<protein>
    <submittedName>
        <fullName evidence="2">Uncharacterized protein</fullName>
    </submittedName>
</protein>
<gene>
    <name evidence="2" type="ORF">TSPGSL018_13011</name>
</gene>
<feature type="non-terminal residue" evidence="2">
    <location>
        <position position="1"/>
    </location>
</feature>
<feature type="region of interest" description="Disordered" evidence="1">
    <location>
        <begin position="1"/>
        <end position="37"/>
    </location>
</feature>
<name>A0A061S8F6_9CHLO</name>
<evidence type="ECO:0000313" key="2">
    <source>
        <dbReference type="EMBL" id="JAC79319.1"/>
    </source>
</evidence>
<accession>A0A061S8F6</accession>
<dbReference type="AlphaFoldDB" id="A0A061S8F6"/>
<sequence>SEELSSRDEGPDDVNGPEKAAGKTSRSVRGMALPSPL</sequence>
<evidence type="ECO:0000256" key="1">
    <source>
        <dbReference type="SAM" id="MobiDB-lite"/>
    </source>
</evidence>
<reference evidence="2" key="1">
    <citation type="submission" date="2014-05" db="EMBL/GenBank/DDBJ databases">
        <title>The transcriptome of the halophilic microalga Tetraselmis sp. GSL018 isolated from the Great Salt Lake, Utah.</title>
        <authorList>
            <person name="Jinkerson R.E."/>
            <person name="D'Adamo S."/>
            <person name="Posewitz M.C."/>
        </authorList>
    </citation>
    <scope>NUCLEOTIDE SEQUENCE</scope>
    <source>
        <strain evidence="2">GSL018</strain>
    </source>
</reference>
<proteinExistence type="predicted"/>
<dbReference type="EMBL" id="GBEZ01006051">
    <property type="protein sequence ID" value="JAC79319.1"/>
    <property type="molecule type" value="Transcribed_RNA"/>
</dbReference>